<dbReference type="OrthoDB" id="309640at2759"/>
<name>A0A9P7XJZ2_9FUNG</name>
<comment type="caution">
    <text evidence="1">The sequence shown here is derived from an EMBL/GenBank/DDBJ whole genome shotgun (WGS) entry which is preliminary data.</text>
</comment>
<keyword evidence="2" id="KW-1185">Reference proteome</keyword>
<dbReference type="GO" id="GO:0005829">
    <property type="term" value="C:cytosol"/>
    <property type="evidence" value="ECO:0007669"/>
    <property type="project" value="TreeGrafter"/>
</dbReference>
<dbReference type="Pfam" id="PF01042">
    <property type="entry name" value="Ribonuc_L-PSP"/>
    <property type="match status" value="1"/>
</dbReference>
<dbReference type="Proteomes" id="UP000707451">
    <property type="component" value="Unassembled WGS sequence"/>
</dbReference>
<sequence>MATNGTPIILKDRAQALAHYPHGRIANGMIYVSGISSRRLDNTYEGVKENADGTFELDIKSQTKAVIEKYGSIASFTESLQRIANHPLLPDLSLPSSQNSINVILQSKGASLANIVDMTIFLTNMKDYGAMNQVYNEYFDAETGPSRTCVGVLTLPSPKLLIEIKAIALAP</sequence>
<dbReference type="Gene3D" id="3.30.1330.40">
    <property type="entry name" value="RutC-like"/>
    <property type="match status" value="2"/>
</dbReference>
<evidence type="ECO:0000313" key="1">
    <source>
        <dbReference type="EMBL" id="KAG9061349.1"/>
    </source>
</evidence>
<dbReference type="EMBL" id="JAHRHY010000024">
    <property type="protein sequence ID" value="KAG9061349.1"/>
    <property type="molecule type" value="Genomic_DNA"/>
</dbReference>
<dbReference type="GO" id="GO:0005739">
    <property type="term" value="C:mitochondrion"/>
    <property type="evidence" value="ECO:0007669"/>
    <property type="project" value="TreeGrafter"/>
</dbReference>
<dbReference type="CDD" id="cd00448">
    <property type="entry name" value="YjgF_YER057c_UK114_family"/>
    <property type="match status" value="1"/>
</dbReference>
<dbReference type="GO" id="GO:0019239">
    <property type="term" value="F:deaminase activity"/>
    <property type="evidence" value="ECO:0007669"/>
    <property type="project" value="TreeGrafter"/>
</dbReference>
<dbReference type="PANTHER" id="PTHR11803">
    <property type="entry name" value="2-IMINOBUTANOATE/2-IMINOPROPANOATE DEAMINASE RIDA"/>
    <property type="match status" value="1"/>
</dbReference>
<protein>
    <submittedName>
        <fullName evidence="1">Uncharacterized protein</fullName>
    </submittedName>
</protein>
<dbReference type="PANTHER" id="PTHR11803:SF48">
    <property type="entry name" value="2-AMINOMUCONATE DEAMINASE"/>
    <property type="match status" value="1"/>
</dbReference>
<accession>A0A9P7XJZ2</accession>
<organism evidence="1 2">
    <name type="scientific">Linnemannia hyalina</name>
    <dbReference type="NCBI Taxonomy" id="64524"/>
    <lineage>
        <taxon>Eukaryota</taxon>
        <taxon>Fungi</taxon>
        <taxon>Fungi incertae sedis</taxon>
        <taxon>Mucoromycota</taxon>
        <taxon>Mortierellomycotina</taxon>
        <taxon>Mortierellomycetes</taxon>
        <taxon>Mortierellales</taxon>
        <taxon>Mortierellaceae</taxon>
        <taxon>Linnemannia</taxon>
    </lineage>
</organism>
<dbReference type="InterPro" id="IPR006175">
    <property type="entry name" value="YjgF/YER057c/UK114"/>
</dbReference>
<reference evidence="1" key="1">
    <citation type="submission" date="2021-06" db="EMBL/GenBank/DDBJ databases">
        <title>Genome Sequence of Mortierella hyaline Strain SCG-10, a Cold-Adapted, Nitrate-Reducing Fungus Isolated from Soil in Minnesota, USA.</title>
        <authorList>
            <person name="Aldossari N."/>
        </authorList>
    </citation>
    <scope>NUCLEOTIDE SEQUENCE</scope>
    <source>
        <strain evidence="1">SCG-10</strain>
    </source>
</reference>
<evidence type="ECO:0000313" key="2">
    <source>
        <dbReference type="Proteomes" id="UP000707451"/>
    </source>
</evidence>
<gene>
    <name evidence="1" type="ORF">KI688_007327</name>
</gene>
<dbReference type="SUPFAM" id="SSF55298">
    <property type="entry name" value="YjgF-like"/>
    <property type="match status" value="1"/>
</dbReference>
<dbReference type="AlphaFoldDB" id="A0A9P7XJZ2"/>
<proteinExistence type="predicted"/>
<dbReference type="InterPro" id="IPR035959">
    <property type="entry name" value="RutC-like_sf"/>
</dbReference>